<keyword evidence="5" id="KW-0963">Cytoplasm</keyword>
<dbReference type="InterPro" id="IPR045700">
    <property type="entry name" value="Rab3GAP1"/>
</dbReference>
<feature type="domain" description="Rab3GAP catalytic subunit conserved" evidence="8">
    <location>
        <begin position="1141"/>
        <end position="1193"/>
    </location>
</feature>
<feature type="coiled-coil region" evidence="6">
    <location>
        <begin position="1340"/>
        <end position="1367"/>
    </location>
</feature>
<proteinExistence type="inferred from homology"/>
<dbReference type="EMBL" id="MBFS01002987">
    <property type="protein sequence ID" value="PVU90094.1"/>
    <property type="molecule type" value="Genomic_DNA"/>
</dbReference>
<evidence type="ECO:0000313" key="10">
    <source>
        <dbReference type="Proteomes" id="UP000245609"/>
    </source>
</evidence>
<keyword evidence="6" id="KW-0175">Coiled coil</keyword>
<keyword evidence="10" id="KW-1185">Reference proteome</keyword>
<reference evidence="9 10" key="1">
    <citation type="journal article" date="2018" name="MBio">
        <title>Comparative Genomics Reveals the Core Gene Toolbox for the Fungus-Insect Symbiosis.</title>
        <authorList>
            <person name="Wang Y."/>
            <person name="Stata M."/>
            <person name="Wang W."/>
            <person name="Stajich J.E."/>
            <person name="White M.M."/>
            <person name="Moncalvo J.M."/>
        </authorList>
    </citation>
    <scope>NUCLEOTIDE SEQUENCE [LARGE SCALE GENOMIC DNA]</scope>
    <source>
        <strain evidence="9 10">SC-DP-2</strain>
    </source>
</reference>
<sequence>MDDEQYEIIDYTSASPFEALVSKIETILLNWDISEGKSGSFNANYDLDTLLSILYAESVPLNQKTQAALNWSTRYEPFEYVGEFYYLLFHRHPSFEKAATVSTSSHKPNPIELSFPHVYVRDKASQINGLNEIDGLVDSNLISFHPLHRWAGVPRFISVWSLGPSLSVEPKLKTVDYSDSSQLAKILSLDNNSIPPNTAKLLLSALNVASTNLKSSLPYFIPVGSGWNYSYSGKQIHNITLNIKLKNPNTGYIAHPLSKQDSPVQKKPPSSNISGTLLFFKNYETLKSLQITPDLNKIYGLYNAFITRFNIPNCINSHHHVVNRNHKIPHLNKTYLSALFSYIIVNKYNKSWNERIDGFSRTVNFLNVGPMNDPLRQLGLASYFPPCDIVNYIDQGSSSTNQLYLKNASVHQLSSKFLDFSRDRTMLAETLSSFIRSCPKNNSDFDIVLEEQSSSVPQIIFFESFLSSLVSIFDIKQDCKNLQNIELVQETFQDLGVSTKSKNYTKALYEKSNHGTFTSKDSILYKFCLYFIDSFVKYSNEKWHSPHWIVFFDTLWKIMLLEFRFRWENNLLIPDCNLFSDISALFHSPSINLKSNILQQKIEVINNCIARKTICNDYSLKSMDAATKSLYSNTCTDLKNTSIRFSAYLKKRLSDSFQTSRKSKDEFELFSPPSPTSGFQNPFSNDTQLPSSNKFASDEIARDCIDLTHEASEIIDNKLSQSIEISSTKSINIVKKLKNKRQFSLNNKSLIGNKTHIDTNRLSGANSSFNSAIASEGSFEFFNSYGSASPILIQNSKNRASLKDIYTYNGSTHSLKSLKNATPNEAKELKRSLYDHDNQSFVDCQSRDYYKIEYEANVKGESYVDLNMPSSFNSNTSEFFVVANESPKFSFDNIFEPDNIILSNQSVLESMENVISDIKTTPQSSLKNENLSSATKTVSRPSQDHLAKISGRASIIPGSYILGSDPPEPIWIPVTQLPSLFTEDMLLETEAMLVNMGDSEKSSDLRAKLFSKELLSDMEAFKAANPNSTLVDFIRWHSPRDWIVEGKTSTKTRSSIKSSSDLVSDIKTISNNTTVHVNSSESESGGSFKSVLTNKFSLGSKFKSCTDLKASELNPDSNQLEAANVIDFVDSSATSHADLIDRSCEKGRLSLRMSEKNNLWQKLWDKAKSVPASKQVPIFDYETEGRKALEYLENMDTYDVFTMLFPTMVSIVYDGFLSQEIIENLPVLKEHAEMVCSELSSISFSTSHIRRYVPKTKEDLKKTSSFPENPSTRVSLDVDLSVSNDNSGSNYSEFKIESTIEFPKISLASKKLVSDIELLKTAEVYLGRAVSLLRLLPGQYDTVNEILENTEIQISRLKQKKAVLKALSSFGIGSYNQPTRREFVLTSNYTVVNLPVDIGNVSKIKFDGKEVYSEKSLKNIEEEFEILNGENIIDEIKTVARDSSSFENKSENLDNISSESETLEPENDNDIAYPLYRMYASIEEDGRARFVLSSSALKSNIFFAE</sequence>
<evidence type="ECO:0000256" key="3">
    <source>
        <dbReference type="ARBA" id="ARBA00015817"/>
    </source>
</evidence>
<comment type="similarity">
    <text evidence="2">Belongs to the Rab3-GAP catalytic subunit family.</text>
</comment>
<dbReference type="STRING" id="133381.A0A2T9YCS5"/>
<dbReference type="OrthoDB" id="17346at2759"/>
<feature type="region of interest" description="Disordered" evidence="7">
    <location>
        <begin position="1448"/>
        <end position="1467"/>
    </location>
</feature>
<name>A0A2T9YCS5_9FUNG</name>
<protein>
    <recommendedName>
        <fullName evidence="3">Rab3 GTPase-activating protein catalytic subunit</fullName>
    </recommendedName>
</protein>
<comment type="caution">
    <text evidence="9">The sequence shown here is derived from an EMBL/GenBank/DDBJ whole genome shotgun (WGS) entry which is preliminary data.</text>
</comment>
<feature type="compositionally biased region" description="Polar residues" evidence="7">
    <location>
        <begin position="1448"/>
        <end position="1460"/>
    </location>
</feature>
<evidence type="ECO:0000256" key="5">
    <source>
        <dbReference type="ARBA" id="ARBA00022490"/>
    </source>
</evidence>
<dbReference type="Proteomes" id="UP000245609">
    <property type="component" value="Unassembled WGS sequence"/>
</dbReference>
<dbReference type="GO" id="GO:0005737">
    <property type="term" value="C:cytoplasm"/>
    <property type="evidence" value="ECO:0007669"/>
    <property type="project" value="UniProtKB-SubCell"/>
</dbReference>
<dbReference type="PANTHER" id="PTHR21422">
    <property type="entry name" value="RAB3 GTPASE-ACTIVATING PROTEIN CATALYTIC SUBUNIT"/>
    <property type="match status" value="1"/>
</dbReference>
<organism evidence="9 10">
    <name type="scientific">Smittium megazygosporum</name>
    <dbReference type="NCBI Taxonomy" id="133381"/>
    <lineage>
        <taxon>Eukaryota</taxon>
        <taxon>Fungi</taxon>
        <taxon>Fungi incertae sedis</taxon>
        <taxon>Zoopagomycota</taxon>
        <taxon>Kickxellomycotina</taxon>
        <taxon>Harpellomycetes</taxon>
        <taxon>Harpellales</taxon>
        <taxon>Legeriomycetaceae</taxon>
        <taxon>Smittium</taxon>
    </lineage>
</organism>
<gene>
    <name evidence="9" type="ORF">BB560_006238</name>
</gene>
<evidence type="ECO:0000259" key="8">
    <source>
        <dbReference type="Pfam" id="PF13890"/>
    </source>
</evidence>
<accession>A0A2T9YCS5</accession>
<evidence type="ECO:0000256" key="7">
    <source>
        <dbReference type="SAM" id="MobiDB-lite"/>
    </source>
</evidence>
<evidence type="ECO:0000313" key="9">
    <source>
        <dbReference type="EMBL" id="PVU90094.1"/>
    </source>
</evidence>
<keyword evidence="4" id="KW-0343">GTPase activation</keyword>
<dbReference type="PANTHER" id="PTHR21422:SF9">
    <property type="entry name" value="RAB3 GTPASE-ACTIVATING PROTEIN CATALYTIC SUBUNIT"/>
    <property type="match status" value="1"/>
</dbReference>
<comment type="subcellular location">
    <subcellularLocation>
        <location evidence="1">Cytoplasm</location>
    </subcellularLocation>
</comment>
<feature type="domain" description="Rab3GAP catalytic subunit conserved" evidence="8">
    <location>
        <begin position="950"/>
        <end position="1057"/>
    </location>
</feature>
<dbReference type="InterPro" id="IPR026147">
    <property type="entry name" value="Rab3GAP1_conserved"/>
</dbReference>
<evidence type="ECO:0000256" key="1">
    <source>
        <dbReference type="ARBA" id="ARBA00004496"/>
    </source>
</evidence>
<dbReference type="GO" id="GO:0005096">
    <property type="term" value="F:GTPase activator activity"/>
    <property type="evidence" value="ECO:0007669"/>
    <property type="project" value="UniProtKB-KW"/>
</dbReference>
<evidence type="ECO:0000256" key="2">
    <source>
        <dbReference type="ARBA" id="ARBA00008856"/>
    </source>
</evidence>
<evidence type="ECO:0000256" key="4">
    <source>
        <dbReference type="ARBA" id="ARBA00022468"/>
    </source>
</evidence>
<evidence type="ECO:0000256" key="6">
    <source>
        <dbReference type="SAM" id="Coils"/>
    </source>
</evidence>
<dbReference type="Pfam" id="PF13890">
    <property type="entry name" value="Rab3-GTPase_cat"/>
    <property type="match status" value="2"/>
</dbReference>